<protein>
    <recommendedName>
        <fullName evidence="3">BPI fold-containing family A member 1</fullName>
    </recommendedName>
    <alternativeName>
        <fullName evidence="14">Palate lung and nasal epithelium clone protein</fullName>
    </alternativeName>
</protein>
<evidence type="ECO:0000256" key="7">
    <source>
        <dbReference type="ARBA" id="ARBA00022729"/>
    </source>
</evidence>
<dbReference type="RefSeq" id="XP_024415476.1">
    <property type="nucleotide sequence ID" value="XM_024559708.3"/>
</dbReference>
<keyword evidence="4" id="KW-0964">Secreted</keyword>
<organism evidence="18">
    <name type="scientific">Desmodus rotundus</name>
    <name type="common">Vampire bat</name>
    <dbReference type="NCBI Taxonomy" id="9430"/>
    <lineage>
        <taxon>Eukaryota</taxon>
        <taxon>Metazoa</taxon>
        <taxon>Chordata</taxon>
        <taxon>Craniata</taxon>
        <taxon>Vertebrata</taxon>
        <taxon>Euteleostomi</taxon>
        <taxon>Mammalia</taxon>
        <taxon>Eutheria</taxon>
        <taxon>Laurasiatheria</taxon>
        <taxon>Chiroptera</taxon>
        <taxon>Yangochiroptera</taxon>
        <taxon>Phyllostomidae</taxon>
        <taxon>Desmodontinae</taxon>
        <taxon>Desmodus</taxon>
    </lineage>
</organism>
<dbReference type="InterPro" id="IPR051902">
    <property type="entry name" value="BPI_fold-superfamily_member"/>
</dbReference>
<evidence type="ECO:0000256" key="16">
    <source>
        <dbReference type="SAM" id="SignalP"/>
    </source>
</evidence>
<evidence type="ECO:0000256" key="2">
    <source>
        <dbReference type="ARBA" id="ARBA00009020"/>
    </source>
</evidence>
<comment type="subcellular location">
    <subcellularLocation>
        <location evidence="1">Secreted</location>
    </subcellularLocation>
</comment>
<proteinExistence type="evidence at transcript level"/>
<evidence type="ECO:0000256" key="5">
    <source>
        <dbReference type="ARBA" id="ARBA00022529"/>
    </source>
</evidence>
<feature type="chain" id="PRO_5003932068" description="BPI fold-containing family A member 1" evidence="16">
    <location>
        <begin position="24"/>
        <end position="233"/>
    </location>
</feature>
<dbReference type="GO" id="GO:0042742">
    <property type="term" value="P:defense response to bacterium"/>
    <property type="evidence" value="ECO:0007669"/>
    <property type="project" value="UniProtKB-KW"/>
</dbReference>
<evidence type="ECO:0000259" key="17">
    <source>
        <dbReference type="Pfam" id="PF01273"/>
    </source>
</evidence>
<evidence type="ECO:0000256" key="3">
    <source>
        <dbReference type="ARBA" id="ARBA00018715"/>
    </source>
</evidence>
<dbReference type="GO" id="GO:0043129">
    <property type="term" value="P:surfactant homeostasis"/>
    <property type="evidence" value="ECO:0007669"/>
    <property type="project" value="TreeGrafter"/>
</dbReference>
<feature type="signal peptide" evidence="16">
    <location>
        <begin position="1"/>
        <end position="23"/>
    </location>
</feature>
<keyword evidence="12" id="KW-0325">Glycoprotein</keyword>
<evidence type="ECO:0000256" key="9">
    <source>
        <dbReference type="ARBA" id="ARBA00023022"/>
    </source>
</evidence>
<dbReference type="GeneID" id="112304096"/>
<keyword evidence="8" id="KW-0391">Immunity</keyword>
<dbReference type="GO" id="GO:0008289">
    <property type="term" value="F:lipid binding"/>
    <property type="evidence" value="ECO:0007669"/>
    <property type="project" value="UniProtKB-KW"/>
</dbReference>
<dbReference type="PANTHER" id="PTHR47015:SF1">
    <property type="entry name" value="BPI FOLD-CONTAINING FAMILY A MEMBER 1"/>
    <property type="match status" value="1"/>
</dbReference>
<dbReference type="Gene3D" id="3.15.10.10">
    <property type="entry name" value="Bactericidal permeability-increasing protein, domain 1"/>
    <property type="match status" value="1"/>
</dbReference>
<reference evidence="18" key="1">
    <citation type="submission" date="2012-11" db="EMBL/GenBank/DDBJ databases">
        <title>The Vampirome: Transcriptome and Proteome Analysis of the Submandibular and Accessory Glands of the Vampire Bat and Vector of Human Rabies, Desmodus rotundus.</title>
        <authorList>
            <person name="Francischetti I.M.B."/>
            <person name="Assumpcao T.C.F."/>
            <person name="Ma D."/>
            <person name="Vicente E.C."/>
            <person name="Ribeiro J.M.C."/>
        </authorList>
    </citation>
    <scope>NUCLEOTIDE SEQUENCE</scope>
    <source>
        <tissue evidence="18">Salivary gland</tissue>
    </source>
</reference>
<evidence type="ECO:0000256" key="13">
    <source>
        <dbReference type="ARBA" id="ARBA00025926"/>
    </source>
</evidence>
<comment type="function">
    <text evidence="15">Lipid-binding protein which shows high specificity for the surfactant phospholipid dipalmitoylphosphatidylcholine (DPPC). Plays a role in the innate immune responses of the upper airways. Reduces the surface tension in secretions from airway epithelia and inhibits the formation of biofilm by pathogenic Gram-negative bacteria, such as P.aeruginosa and K.pneumoniae. Negatively regulates proteolytic cleavage of SCNN1G, an event that is required for activation of the epithelial sodium channel (ENaC), and thereby contributes to airway surface liquid homeostasis and proper clearance of mucus. Plays a role in the airway inflammatory response after exposure to irritants. May attract macrophages and neutrophils.</text>
</comment>
<evidence type="ECO:0000256" key="8">
    <source>
        <dbReference type="ARBA" id="ARBA00022859"/>
    </source>
</evidence>
<sequence>MFQIRGLIVFCGLLALPLPVDLALSPMDLGDLTGALNNGLLSGGLLDTVKNLPLLDMLKIDGDDSRGPIGRLLEQVINPLKSLTGIEITKPKLLELGLVPSEDGHRLYLNIPLSFDLNVPMPVLKVRLLKLSVELNITVEIYPEVNENGVNLAIGDCSQPPVELKVTLLDGSETFLIQRLVNRITNVLSKAIPKLLLGTVCSAINGVLRQLDASLVHNIANKLIPEKDFIINL</sequence>
<evidence type="ECO:0000256" key="1">
    <source>
        <dbReference type="ARBA" id="ARBA00004613"/>
    </source>
</evidence>
<dbReference type="SUPFAM" id="SSF55394">
    <property type="entry name" value="Bactericidal permeability-increasing protein, BPI"/>
    <property type="match status" value="1"/>
</dbReference>
<dbReference type="GO" id="GO:0005576">
    <property type="term" value="C:extracellular region"/>
    <property type="evidence" value="ECO:0007669"/>
    <property type="project" value="UniProtKB-SubCell"/>
</dbReference>
<evidence type="ECO:0000256" key="6">
    <source>
        <dbReference type="ARBA" id="ARBA00022588"/>
    </source>
</evidence>
<evidence type="ECO:0000256" key="14">
    <source>
        <dbReference type="ARBA" id="ARBA00030462"/>
    </source>
</evidence>
<dbReference type="GO" id="GO:0045087">
    <property type="term" value="P:innate immune response"/>
    <property type="evidence" value="ECO:0007669"/>
    <property type="project" value="UniProtKB-KW"/>
</dbReference>
<feature type="domain" description="Lipid-binding serum glycoprotein N-terminal" evidence="17">
    <location>
        <begin position="49"/>
        <end position="211"/>
    </location>
</feature>
<dbReference type="InterPro" id="IPR017942">
    <property type="entry name" value="Lipid-bd_serum_glycop_N"/>
</dbReference>
<keyword evidence="5" id="KW-0929">Antimicrobial</keyword>
<dbReference type="KEGG" id="dro:112304096"/>
<comment type="subunit">
    <text evidence="13">Monomer. Interacts (via N-terminus) with SCNN1B, a subunit of the heterotrimeric epithelial sodium channel (ENaC); this inhibits proteolytic activation of ENaC.</text>
</comment>
<evidence type="ECO:0000256" key="15">
    <source>
        <dbReference type="ARBA" id="ARBA00045411"/>
    </source>
</evidence>
<dbReference type="Pfam" id="PF01273">
    <property type="entry name" value="LBP_BPI_CETP"/>
    <property type="match status" value="1"/>
</dbReference>
<evidence type="ECO:0000313" key="18">
    <source>
        <dbReference type="EMBL" id="JAA45813.1"/>
    </source>
</evidence>
<comment type="similarity">
    <text evidence="2">Belongs to the BPI/LBP/Plunc superfamily. Plunc family.</text>
</comment>
<accession>K9IHM5</accession>
<evidence type="ECO:0000256" key="11">
    <source>
        <dbReference type="ARBA" id="ARBA00023157"/>
    </source>
</evidence>
<dbReference type="CTD" id="51297"/>
<evidence type="ECO:0000256" key="4">
    <source>
        <dbReference type="ARBA" id="ARBA00022525"/>
    </source>
</evidence>
<keyword evidence="9" id="KW-0044">Antibiotic</keyword>
<dbReference type="EMBL" id="GABZ01007712">
    <property type="protein sequence ID" value="JAA45813.1"/>
    <property type="molecule type" value="mRNA"/>
</dbReference>
<evidence type="ECO:0000256" key="10">
    <source>
        <dbReference type="ARBA" id="ARBA00023121"/>
    </source>
</evidence>
<dbReference type="PANTHER" id="PTHR47015">
    <property type="entry name" value="BPI FOLD-CONTAINING FAMILY A MEMBER 1"/>
    <property type="match status" value="1"/>
</dbReference>
<keyword evidence="11" id="KW-1015">Disulfide bond</keyword>
<evidence type="ECO:0000256" key="12">
    <source>
        <dbReference type="ARBA" id="ARBA00023180"/>
    </source>
</evidence>
<dbReference type="InterPro" id="IPR017943">
    <property type="entry name" value="Bactericidal_perm-incr_a/b_dom"/>
</dbReference>
<keyword evidence="6" id="KW-0399">Innate immunity</keyword>
<keyword evidence="7 16" id="KW-0732">Signal</keyword>
<dbReference type="AlphaFoldDB" id="K9IHM5"/>
<dbReference type="OrthoDB" id="9835719at2759"/>
<name>K9IHM5_DESRO</name>
<keyword evidence="10" id="KW-0446">Lipid-binding</keyword>